<dbReference type="PANTHER" id="PTHR34817:SF1">
    <property type="entry name" value="NUCLEOTIDYLTRANSFERASE"/>
    <property type="match status" value="1"/>
</dbReference>
<sequence>MTFEALQQQRECILLECISGSRAYNLQLPTSDTDIKGIFILPQPELYGMTYTPQVANQSNDEVYFEIKRFLELLEKNNPNILELLNTSTDNQLFRHPLMNLVKPADFLSRLCLDTFAGYANTQMKKAKGLNKKINQSYPETRKDVLEFCYVVAGGRSVSLKDWLRENKLQQEDCGLAAIDHFRDVYALYHTSQFGAGVAFKGVFSGADANEVQLSAVPKGQDPLAIMQFNKDGYTVYCKDFAAYWEWVALRNEARYEHNRELGNDYDSKHMMHTFRLLTMAEEIALYKEVRVHRADREFLLRIRNGEFSYDTLMEMAAQKLDHMKQLYAVSDLPEHPDPALAEALLISIREEYYVPKKQ</sequence>
<dbReference type="PANTHER" id="PTHR34817">
    <property type="entry name" value="NUCLEOTIDYLTRANSFERASE"/>
    <property type="match status" value="1"/>
</dbReference>
<organism evidence="1 2">
    <name type="scientific">Chitinophaga hostae</name>
    <dbReference type="NCBI Taxonomy" id="2831022"/>
    <lineage>
        <taxon>Bacteria</taxon>
        <taxon>Pseudomonadati</taxon>
        <taxon>Bacteroidota</taxon>
        <taxon>Chitinophagia</taxon>
        <taxon>Chitinophagales</taxon>
        <taxon>Chitinophagaceae</taxon>
        <taxon>Chitinophaga</taxon>
    </lineage>
</organism>
<dbReference type="InterPro" id="IPR018775">
    <property type="entry name" value="RlaP"/>
</dbReference>
<comment type="caution">
    <text evidence="1">The sequence shown here is derived from an EMBL/GenBank/DDBJ whole genome shotgun (WGS) entry which is preliminary data.</text>
</comment>
<gene>
    <name evidence="1" type="ORF">KE626_20405</name>
</gene>
<dbReference type="Pfam" id="PF10127">
    <property type="entry name" value="RlaP"/>
    <property type="match status" value="1"/>
</dbReference>
<protein>
    <submittedName>
        <fullName evidence="1">Nucleotidyltransferase domain-containing protein</fullName>
    </submittedName>
</protein>
<keyword evidence="2" id="KW-1185">Reference proteome</keyword>
<dbReference type="Proteomes" id="UP000676386">
    <property type="component" value="Unassembled WGS sequence"/>
</dbReference>
<accession>A0ABS5J3G5</accession>
<evidence type="ECO:0000313" key="1">
    <source>
        <dbReference type="EMBL" id="MBS0029700.1"/>
    </source>
</evidence>
<dbReference type="RefSeq" id="WP_211974785.1">
    <property type="nucleotide sequence ID" value="NZ_CBFHAM010000147.1"/>
</dbReference>
<proteinExistence type="predicted"/>
<reference evidence="1 2" key="1">
    <citation type="submission" date="2021-04" db="EMBL/GenBank/DDBJ databases">
        <title>Chitinophaga sp. nov., isolated from the rhizosphere soil.</title>
        <authorList>
            <person name="He S."/>
        </authorList>
    </citation>
    <scope>NUCLEOTIDE SEQUENCE [LARGE SCALE GENOMIC DNA]</scope>
    <source>
        <strain evidence="1 2">2R12</strain>
    </source>
</reference>
<evidence type="ECO:0000313" key="2">
    <source>
        <dbReference type="Proteomes" id="UP000676386"/>
    </source>
</evidence>
<dbReference type="EMBL" id="JAGTXB010000010">
    <property type="protein sequence ID" value="MBS0029700.1"/>
    <property type="molecule type" value="Genomic_DNA"/>
</dbReference>
<name>A0ABS5J3G5_9BACT</name>